<dbReference type="Proteomes" id="UP000663829">
    <property type="component" value="Unassembled WGS sequence"/>
</dbReference>
<evidence type="ECO:0000313" key="1">
    <source>
        <dbReference type="EMBL" id="CAF0924352.1"/>
    </source>
</evidence>
<dbReference type="EMBL" id="CAJOBC010008327">
    <property type="protein sequence ID" value="CAF3958611.1"/>
    <property type="molecule type" value="Genomic_DNA"/>
</dbReference>
<dbReference type="Gene3D" id="3.40.50.720">
    <property type="entry name" value="NAD(P)-binding Rossmann-like Domain"/>
    <property type="match status" value="1"/>
</dbReference>
<dbReference type="GO" id="GO:0005789">
    <property type="term" value="C:endoplasmic reticulum membrane"/>
    <property type="evidence" value="ECO:0007669"/>
    <property type="project" value="TreeGrafter"/>
</dbReference>
<dbReference type="AlphaFoldDB" id="A0A814VY13"/>
<evidence type="ECO:0000313" key="3">
    <source>
        <dbReference type="EMBL" id="CAF3701496.1"/>
    </source>
</evidence>
<dbReference type="Proteomes" id="UP000681722">
    <property type="component" value="Unassembled WGS sequence"/>
</dbReference>
<keyword evidence="5" id="KW-1185">Reference proteome</keyword>
<name>A0A814VY13_9BILA</name>
<dbReference type="EMBL" id="CAJOBA010004056">
    <property type="protein sequence ID" value="CAF3701496.1"/>
    <property type="molecule type" value="Genomic_DNA"/>
</dbReference>
<dbReference type="PANTHER" id="PTHR43550:SF3">
    <property type="entry name" value="3-KETODIHYDROSPHINGOSINE REDUCTASE"/>
    <property type="match status" value="1"/>
</dbReference>
<proteinExistence type="predicted"/>
<dbReference type="Proteomes" id="UP000682733">
    <property type="component" value="Unassembled WGS sequence"/>
</dbReference>
<dbReference type="GO" id="GO:0047560">
    <property type="term" value="F:3-dehydrosphinganine reductase activity"/>
    <property type="evidence" value="ECO:0007669"/>
    <property type="project" value="TreeGrafter"/>
</dbReference>
<dbReference type="GO" id="GO:0030148">
    <property type="term" value="P:sphingolipid biosynthetic process"/>
    <property type="evidence" value="ECO:0007669"/>
    <property type="project" value="TreeGrafter"/>
</dbReference>
<comment type="caution">
    <text evidence="2">The sequence shown here is derived from an EMBL/GenBank/DDBJ whole genome shotgun (WGS) entry which is preliminary data.</text>
</comment>
<dbReference type="PANTHER" id="PTHR43550">
    <property type="entry name" value="3-KETODIHYDROSPHINGOSINE REDUCTASE"/>
    <property type="match status" value="1"/>
</dbReference>
<protein>
    <submittedName>
        <fullName evidence="2">Uncharacterized protein</fullName>
    </submittedName>
</protein>
<dbReference type="Pfam" id="PF00106">
    <property type="entry name" value="adh_short"/>
    <property type="match status" value="1"/>
</dbReference>
<dbReference type="EMBL" id="CAJNOQ010008326">
    <property type="protein sequence ID" value="CAF1194252.1"/>
    <property type="molecule type" value="Genomic_DNA"/>
</dbReference>
<evidence type="ECO:0000313" key="4">
    <source>
        <dbReference type="EMBL" id="CAF3958611.1"/>
    </source>
</evidence>
<sequence length="156" mass="17730">MMILYFLLLSLALLVFIVDFLYYYVFCPFYEPLSLTDLRNAHVIVTGGSLDTGYSLVKLLLKQGANVTILARNQQRLDECEKELQPYIIECSGRLCCLSVDIGSSYDNVEQTIQKACKQQGPITILINNTAIFFAKTFDETTIEEFEQITKVNYLG</sequence>
<dbReference type="GO" id="GO:0006666">
    <property type="term" value="P:3-keto-sphinganine metabolic process"/>
    <property type="evidence" value="ECO:0007669"/>
    <property type="project" value="TreeGrafter"/>
</dbReference>
<gene>
    <name evidence="2" type="ORF">GPM918_LOCUS23371</name>
    <name evidence="1" type="ORF">OVA965_LOCUS10796</name>
    <name evidence="4" type="ORF">SRO942_LOCUS23370</name>
    <name evidence="3" type="ORF">TMI583_LOCUS10792</name>
</gene>
<dbReference type="SUPFAM" id="SSF51735">
    <property type="entry name" value="NAD(P)-binding Rossmann-fold domains"/>
    <property type="match status" value="1"/>
</dbReference>
<dbReference type="InterPro" id="IPR036291">
    <property type="entry name" value="NAD(P)-bd_dom_sf"/>
</dbReference>
<organism evidence="2 5">
    <name type="scientific">Didymodactylos carnosus</name>
    <dbReference type="NCBI Taxonomy" id="1234261"/>
    <lineage>
        <taxon>Eukaryota</taxon>
        <taxon>Metazoa</taxon>
        <taxon>Spiralia</taxon>
        <taxon>Gnathifera</taxon>
        <taxon>Rotifera</taxon>
        <taxon>Eurotatoria</taxon>
        <taxon>Bdelloidea</taxon>
        <taxon>Philodinida</taxon>
        <taxon>Philodinidae</taxon>
        <taxon>Didymodactylos</taxon>
    </lineage>
</organism>
<evidence type="ECO:0000313" key="5">
    <source>
        <dbReference type="Proteomes" id="UP000663829"/>
    </source>
</evidence>
<dbReference type="Proteomes" id="UP000677228">
    <property type="component" value="Unassembled WGS sequence"/>
</dbReference>
<evidence type="ECO:0000313" key="2">
    <source>
        <dbReference type="EMBL" id="CAF1194252.1"/>
    </source>
</evidence>
<dbReference type="InterPro" id="IPR002347">
    <property type="entry name" value="SDR_fam"/>
</dbReference>
<dbReference type="OrthoDB" id="37659at2759"/>
<reference evidence="2" key="1">
    <citation type="submission" date="2021-02" db="EMBL/GenBank/DDBJ databases">
        <authorList>
            <person name="Nowell W R."/>
        </authorList>
    </citation>
    <scope>NUCLEOTIDE SEQUENCE</scope>
</reference>
<dbReference type="EMBL" id="CAJNOK010004054">
    <property type="protein sequence ID" value="CAF0924352.1"/>
    <property type="molecule type" value="Genomic_DNA"/>
</dbReference>
<accession>A0A814VY13</accession>